<dbReference type="EMBL" id="AP023287">
    <property type="protein sequence ID" value="BCI53911.1"/>
    <property type="molecule type" value="Genomic_DNA"/>
</dbReference>
<protein>
    <recommendedName>
        <fullName evidence="5">Purine catabolism regulator</fullName>
    </recommendedName>
</protein>
<dbReference type="Proteomes" id="UP000515734">
    <property type="component" value="Chromosome"/>
</dbReference>
<dbReference type="InterPro" id="IPR012914">
    <property type="entry name" value="PucR_dom"/>
</dbReference>
<feature type="domain" description="Purine catabolism PurC-like" evidence="1">
    <location>
        <begin position="7"/>
        <end position="123"/>
    </location>
</feature>
<evidence type="ECO:0000259" key="1">
    <source>
        <dbReference type="Pfam" id="PF07905"/>
    </source>
</evidence>
<evidence type="ECO:0000259" key="2">
    <source>
        <dbReference type="Pfam" id="PF13556"/>
    </source>
</evidence>
<dbReference type="Gene3D" id="1.10.10.2840">
    <property type="entry name" value="PucR C-terminal helix-turn-helix domain"/>
    <property type="match status" value="1"/>
</dbReference>
<evidence type="ECO:0000313" key="4">
    <source>
        <dbReference type="Proteomes" id="UP000515734"/>
    </source>
</evidence>
<dbReference type="RefSeq" id="WP_232100323.1">
    <property type="nucleotide sequence ID" value="NZ_AP023287.1"/>
</dbReference>
<reference evidence="3 4" key="1">
    <citation type="submission" date="2020-07" db="EMBL/GenBank/DDBJ databases">
        <title>Complete genome sequence of Mycolicibacterium litorale like strain isolated from cardiac implantable electronic device infection.</title>
        <authorList>
            <person name="Fukano H."/>
            <person name="Miyama H."/>
            <person name="Hoshino Y."/>
        </authorList>
    </citation>
    <scope>NUCLEOTIDE SEQUENCE [LARGE SCALE GENOMIC DNA]</scope>
    <source>
        <strain evidence="3 4">NIIDNTM18</strain>
    </source>
</reference>
<evidence type="ECO:0008006" key="5">
    <source>
        <dbReference type="Google" id="ProtNLM"/>
    </source>
</evidence>
<dbReference type="InterPro" id="IPR025736">
    <property type="entry name" value="PucR_C-HTH_dom"/>
</dbReference>
<name>A0A6S6P8F9_9MYCO</name>
<evidence type="ECO:0000313" key="3">
    <source>
        <dbReference type="EMBL" id="BCI53911.1"/>
    </source>
</evidence>
<accession>A0A6S6P8F9</accession>
<dbReference type="PANTHER" id="PTHR33744:SF1">
    <property type="entry name" value="DNA-BINDING TRANSCRIPTIONAL ACTIVATOR ADER"/>
    <property type="match status" value="1"/>
</dbReference>
<sequence length="510" mass="56314">MSITVGDLVEMPHLGLEVLSGATGLGRAVSWTHTSDLPEPWRWITGGELLMTNGLSFPKTATDQESLLTHLDESGVAGLAIGDKMYCPRLTQRFTRRSDRLGFPVLRIRYPLPFVAISRAVAEATLLDQSSRLSRTMRIYDLLRRHIGSASSSADLVAALARELGCELHVCDRRTGDPWFPHTAPLDPHLREAVVELSDSSTNVAAGVYGLPAGGAQQAMLTDIQRHPEAALVVIPRRDDRVDPIRLQHTATVISLELSEVQLVLEHERRERAALLERLLENRIDRHAVESRLGELRLDPARTVLAAARSSDESRALTVHNSLWRNDIPYLCTLREGLLYALVPDRSGFEAVLSRALGPSARIGVSARLGSISRFQEAIREASWACSLASRRDIPVSRYGSEEPWLGLSNVGDAQALVDRVLAPLRTYDEQHQSNLVATLDAYLRNQRSLQLTATALCVHRQTVLYRMKRIADLTGLNLAETDAVAALWLALRAAALLDAEDDSRLPPYS</sequence>
<dbReference type="InterPro" id="IPR042070">
    <property type="entry name" value="PucR_C-HTH_sf"/>
</dbReference>
<proteinExistence type="predicted"/>
<gene>
    <name evidence="3" type="ORF">NIIDNTM18_31890</name>
</gene>
<dbReference type="AlphaFoldDB" id="A0A6S6P8F9"/>
<organism evidence="3 4">
    <name type="scientific">Mycolicibacterium litorale</name>
    <dbReference type="NCBI Taxonomy" id="758802"/>
    <lineage>
        <taxon>Bacteria</taxon>
        <taxon>Bacillati</taxon>
        <taxon>Actinomycetota</taxon>
        <taxon>Actinomycetes</taxon>
        <taxon>Mycobacteriales</taxon>
        <taxon>Mycobacteriaceae</taxon>
        <taxon>Mycolicibacterium</taxon>
    </lineage>
</organism>
<dbReference type="PANTHER" id="PTHR33744">
    <property type="entry name" value="CARBOHYDRATE DIACID REGULATOR"/>
    <property type="match status" value="1"/>
</dbReference>
<dbReference type="InterPro" id="IPR051448">
    <property type="entry name" value="CdaR-like_regulators"/>
</dbReference>
<dbReference type="Pfam" id="PF07905">
    <property type="entry name" value="PucR"/>
    <property type="match status" value="1"/>
</dbReference>
<feature type="domain" description="PucR C-terminal helix-turn-helix" evidence="2">
    <location>
        <begin position="436"/>
        <end position="494"/>
    </location>
</feature>
<dbReference type="Pfam" id="PF13556">
    <property type="entry name" value="HTH_30"/>
    <property type="match status" value="1"/>
</dbReference>